<dbReference type="InterPro" id="IPR000175">
    <property type="entry name" value="Na/ntran_symport"/>
</dbReference>
<feature type="transmembrane region" description="Helical" evidence="9">
    <location>
        <begin position="268"/>
        <end position="295"/>
    </location>
</feature>
<dbReference type="PROSITE" id="PS50267">
    <property type="entry name" value="NA_NEUROTRAN_SYMP_3"/>
    <property type="match status" value="1"/>
</dbReference>
<feature type="transmembrane region" description="Helical" evidence="9">
    <location>
        <begin position="493"/>
        <end position="514"/>
    </location>
</feature>
<keyword evidence="5 9" id="KW-0472">Membrane</keyword>
<dbReference type="OMA" id="HITSEQC"/>
<keyword evidence="7" id="KW-1015">Disulfide bond</keyword>
<feature type="binding site" evidence="6">
    <location>
        <position position="350"/>
    </location>
    <ligand>
        <name>Na(+)</name>
        <dbReference type="ChEBI" id="CHEBI:29101"/>
        <label>1</label>
    </ligand>
</feature>
<feature type="binding site" evidence="6">
    <location>
        <position position="415"/>
    </location>
    <ligand>
        <name>Na(+)</name>
        <dbReference type="ChEBI" id="CHEBI:29101"/>
        <label>1</label>
    </ligand>
</feature>
<feature type="transmembrane region" description="Helical" evidence="9">
    <location>
        <begin position="235"/>
        <end position="256"/>
    </location>
</feature>
<feature type="binding site" evidence="6">
    <location>
        <position position="318"/>
    </location>
    <ligand>
        <name>Na(+)</name>
        <dbReference type="ChEBI" id="CHEBI:29101"/>
        <label>1</label>
    </ligand>
</feature>
<protein>
    <recommendedName>
        <fullName evidence="8">Transporter</fullName>
    </recommendedName>
</protein>
<keyword evidence="3 8" id="KW-0812">Transmembrane</keyword>
<evidence type="ECO:0000256" key="2">
    <source>
        <dbReference type="ARBA" id="ARBA00022448"/>
    </source>
</evidence>
<dbReference type="PANTHER" id="PTHR11616">
    <property type="entry name" value="SODIUM/CHLORIDE DEPENDENT TRANSPORTER"/>
    <property type="match status" value="1"/>
</dbReference>
<dbReference type="Proteomes" id="UP000694388">
    <property type="component" value="Unplaced"/>
</dbReference>
<evidence type="ECO:0000256" key="8">
    <source>
        <dbReference type="RuleBase" id="RU003732"/>
    </source>
</evidence>
<feature type="binding site" evidence="6">
    <location>
        <position position="65"/>
    </location>
    <ligand>
        <name>Na(+)</name>
        <dbReference type="ChEBI" id="CHEBI:29101"/>
        <label>1</label>
    </ligand>
</feature>
<dbReference type="PROSITE" id="PS00610">
    <property type="entry name" value="NA_NEUROTRAN_SYMP_1"/>
    <property type="match status" value="1"/>
</dbReference>
<keyword evidence="6" id="KW-0915">Sodium</keyword>
<dbReference type="InterPro" id="IPR037272">
    <property type="entry name" value="SNS_sf"/>
</dbReference>
<keyword evidence="2 8" id="KW-0813">Transport</keyword>
<feature type="transmembrane region" description="Helical" evidence="9">
    <location>
        <begin position="120"/>
        <end position="151"/>
    </location>
</feature>
<dbReference type="PRINTS" id="PR00176">
    <property type="entry name" value="NANEUSMPORT"/>
</dbReference>
<keyword evidence="11" id="KW-1185">Reference proteome</keyword>
<feature type="binding site" evidence="6">
    <location>
        <position position="61"/>
    </location>
    <ligand>
        <name>Na(+)</name>
        <dbReference type="ChEBI" id="CHEBI:29101"/>
        <label>1</label>
    </ligand>
</feature>
<evidence type="ECO:0000313" key="10">
    <source>
        <dbReference type="Ensembl" id="ENSEBUP00000001461.1"/>
    </source>
</evidence>
<dbReference type="Pfam" id="PF00209">
    <property type="entry name" value="SNF"/>
    <property type="match status" value="1"/>
</dbReference>
<feature type="transmembrane region" description="Helical" evidence="9">
    <location>
        <begin position="447"/>
        <end position="473"/>
    </location>
</feature>
<comment type="similarity">
    <text evidence="8">Belongs to the sodium:neurotransmitter symporter (SNF) (TC 2.A.22) family.</text>
</comment>
<dbReference type="GO" id="GO:0005886">
    <property type="term" value="C:plasma membrane"/>
    <property type="evidence" value="ECO:0007669"/>
    <property type="project" value="TreeGrafter"/>
</dbReference>
<proteinExistence type="inferred from homology"/>
<feature type="binding site" evidence="6">
    <location>
        <position position="418"/>
    </location>
    <ligand>
        <name>Na(+)</name>
        <dbReference type="ChEBI" id="CHEBI:29101"/>
        <label>1</label>
    </ligand>
</feature>
<evidence type="ECO:0000256" key="6">
    <source>
        <dbReference type="PIRSR" id="PIRSR600175-1"/>
    </source>
</evidence>
<feature type="binding site" evidence="6">
    <location>
        <position position="58"/>
    </location>
    <ligand>
        <name>Na(+)</name>
        <dbReference type="ChEBI" id="CHEBI:29101"/>
        <label>1</label>
    </ligand>
</feature>
<name>A0A8C4N4X8_EPTBU</name>
<dbReference type="GO" id="GO:0005332">
    <property type="term" value="F:gamma-aminobutyric acid:sodium:chloride symporter activity"/>
    <property type="evidence" value="ECO:0007669"/>
    <property type="project" value="TreeGrafter"/>
</dbReference>
<dbReference type="PANTHER" id="PTHR11616:SF325">
    <property type="entry name" value="TRANSPORTER"/>
    <property type="match status" value="1"/>
</dbReference>
<dbReference type="Ensembl" id="ENSEBUT00000001789.1">
    <property type="protein sequence ID" value="ENSEBUP00000001461.1"/>
    <property type="gene ID" value="ENSEBUG00000001270.1"/>
</dbReference>
<evidence type="ECO:0000256" key="9">
    <source>
        <dbReference type="SAM" id="Phobius"/>
    </source>
</evidence>
<keyword evidence="4 9" id="KW-1133">Transmembrane helix</keyword>
<sequence length="548" mass="61646">MSETGEKTPRDVEMQNTLCGSWEDVSVLRSENEGDTDEELPKRQQWSSQLHFMLSCIGYSVGLGNVWRFPYLCYINGGGVFLIPYLLTLLLAGIPCYMMEVALGQFMKQGGIGAWNITPLFIGIGYSSIVVVFYSNIYYTIILAWAIYYLVQSFTLEELPWASCGHVWNSASCRKQVGCLNSSFGHFNSTLFNISNRNCGNTNSSSSSSSSILQYWENKVLHDSGSLSITGSVNWELFPCLVAAWLLIFLCICRDLRATEKVMYFTALFPYVMLFALFLRSVMLPGAVDGILYYIKADWSKLAKPKVWRDACTQIFLSFGLGYGSLPALGSYNDFNNNCYRNSIILAVINSATSVFAGFLVFSVLGFMAKEQGIQISDVAQSGPGLAFIAYPQAVALMPLSQLWASLFFFMLILLGLDTQFVGVQAFVTAFTDLFPKTLKTQLRKNIFLSVCCIMKLLLGIYLITSGTVIFNLAQHQRLMYKKYVYPAWGEAIGWLMALSSMLCMPCTLLFLLLREKEGSWKQRWRSLNKPIFGPHITSEQCQRQHHQ</sequence>
<feature type="transmembrane region" description="Helical" evidence="9">
    <location>
        <begin position="315"/>
        <end position="332"/>
    </location>
</feature>
<organism evidence="10 11">
    <name type="scientific">Eptatretus burgeri</name>
    <name type="common">Inshore hagfish</name>
    <dbReference type="NCBI Taxonomy" id="7764"/>
    <lineage>
        <taxon>Eukaryota</taxon>
        <taxon>Metazoa</taxon>
        <taxon>Chordata</taxon>
        <taxon>Craniata</taxon>
        <taxon>Vertebrata</taxon>
        <taxon>Cyclostomata</taxon>
        <taxon>Myxini</taxon>
        <taxon>Myxiniformes</taxon>
        <taxon>Myxinidae</taxon>
        <taxon>Eptatretinae</taxon>
        <taxon>Eptatretus</taxon>
    </lineage>
</organism>
<feature type="transmembrane region" description="Helical" evidence="9">
    <location>
        <begin position="79"/>
        <end position="99"/>
    </location>
</feature>
<feature type="transmembrane region" description="Helical" evidence="9">
    <location>
        <begin position="344"/>
        <end position="369"/>
    </location>
</feature>
<accession>A0A8C4N4X8</accession>
<reference evidence="10" key="1">
    <citation type="submission" date="2025-05" db="UniProtKB">
        <authorList>
            <consortium name="Ensembl"/>
        </authorList>
    </citation>
    <scope>IDENTIFICATION</scope>
</reference>
<comment type="subcellular location">
    <subcellularLocation>
        <location evidence="1">Membrane</location>
        <topology evidence="1">Multi-pass membrane protein</topology>
    </subcellularLocation>
</comment>
<evidence type="ECO:0000313" key="11">
    <source>
        <dbReference type="Proteomes" id="UP000694388"/>
    </source>
</evidence>
<dbReference type="Ensembl" id="ENSEBUT00000001808.1">
    <property type="protein sequence ID" value="ENSEBUP00000001480.1"/>
    <property type="gene ID" value="ENSEBUG00000001270.1"/>
</dbReference>
<feature type="disulfide bond" evidence="7">
    <location>
        <begin position="164"/>
        <end position="173"/>
    </location>
</feature>
<dbReference type="GO" id="GO:0046872">
    <property type="term" value="F:metal ion binding"/>
    <property type="evidence" value="ECO:0007669"/>
    <property type="project" value="UniProtKB-KW"/>
</dbReference>
<keyword evidence="6" id="KW-0479">Metal-binding</keyword>
<evidence type="ECO:0000256" key="7">
    <source>
        <dbReference type="PIRSR" id="PIRSR600175-2"/>
    </source>
</evidence>
<evidence type="ECO:0000256" key="5">
    <source>
        <dbReference type="ARBA" id="ARBA00023136"/>
    </source>
</evidence>
<evidence type="ECO:0000256" key="4">
    <source>
        <dbReference type="ARBA" id="ARBA00022989"/>
    </source>
</evidence>
<evidence type="ECO:0000256" key="3">
    <source>
        <dbReference type="ARBA" id="ARBA00022692"/>
    </source>
</evidence>
<dbReference type="AlphaFoldDB" id="A0A8C4N4X8"/>
<evidence type="ECO:0000256" key="1">
    <source>
        <dbReference type="ARBA" id="ARBA00004141"/>
    </source>
</evidence>
<dbReference type="SUPFAM" id="SSF161070">
    <property type="entry name" value="SNF-like"/>
    <property type="match status" value="1"/>
</dbReference>
<keyword evidence="8" id="KW-0769">Symport</keyword>
<dbReference type="GeneTree" id="ENSGT00940000164714"/>